<evidence type="ECO:0000313" key="4">
    <source>
        <dbReference type="Proteomes" id="UP000276133"/>
    </source>
</evidence>
<comment type="similarity">
    <text evidence="1">Belongs to the PPP4R2 family.</text>
</comment>
<evidence type="ECO:0000313" key="3">
    <source>
        <dbReference type="EMBL" id="RNA06707.1"/>
    </source>
</evidence>
<dbReference type="Pfam" id="PF09184">
    <property type="entry name" value="PPP4R2"/>
    <property type="match status" value="1"/>
</dbReference>
<dbReference type="GO" id="GO:0005737">
    <property type="term" value="C:cytoplasm"/>
    <property type="evidence" value="ECO:0007669"/>
    <property type="project" value="TreeGrafter"/>
</dbReference>
<dbReference type="GO" id="GO:0030289">
    <property type="term" value="C:protein phosphatase 4 complex"/>
    <property type="evidence" value="ECO:0007669"/>
    <property type="project" value="InterPro"/>
</dbReference>
<dbReference type="GO" id="GO:0005634">
    <property type="term" value="C:nucleus"/>
    <property type="evidence" value="ECO:0007669"/>
    <property type="project" value="TreeGrafter"/>
</dbReference>
<evidence type="ECO:0000256" key="2">
    <source>
        <dbReference type="SAM" id="MobiDB-lite"/>
    </source>
</evidence>
<evidence type="ECO:0000256" key="1">
    <source>
        <dbReference type="ARBA" id="ARBA00009207"/>
    </source>
</evidence>
<dbReference type="GO" id="GO:0019888">
    <property type="term" value="F:protein phosphatase regulator activity"/>
    <property type="evidence" value="ECO:0007669"/>
    <property type="project" value="InterPro"/>
</dbReference>
<dbReference type="Proteomes" id="UP000276133">
    <property type="component" value="Unassembled WGS sequence"/>
</dbReference>
<gene>
    <name evidence="3" type="ORF">BpHYR1_008181</name>
</gene>
<feature type="region of interest" description="Disordered" evidence="2">
    <location>
        <begin position="177"/>
        <end position="202"/>
    </location>
</feature>
<dbReference type="STRING" id="10195.A0A3M7Q5L2"/>
<sequence>MENTQEILLELDEFNNKKDEDCEITQNLENFLEHVAKTGTYTFPWVKVKKLFITKTKNVLSNLNLSSSIQTLSPSKMSLVNQLKSQIIERFESFNNAPFTIQRISELLLKPTNNYTQQEKYLRGLEKCLLVVTTIDPNGNKILVENGYTNGKLSESEETFSKLPSTPLLDQAEIQVNKEDSEPMIHDNQEDVEQNKDQSESN</sequence>
<dbReference type="PANTHER" id="PTHR16487:SF0">
    <property type="entry name" value="PROTEIN PHOSPHATASE 4 REGULATORY SUBUNIT 2-RELATED"/>
    <property type="match status" value="1"/>
</dbReference>
<dbReference type="PANTHER" id="PTHR16487">
    <property type="entry name" value="PPP4R2-RELATED PROTEIN"/>
    <property type="match status" value="1"/>
</dbReference>
<dbReference type="OrthoDB" id="341898at2759"/>
<reference evidence="3 4" key="1">
    <citation type="journal article" date="2018" name="Sci. Rep.">
        <title>Genomic signatures of local adaptation to the degree of environmental predictability in rotifers.</title>
        <authorList>
            <person name="Franch-Gras L."/>
            <person name="Hahn C."/>
            <person name="Garcia-Roger E.M."/>
            <person name="Carmona M.J."/>
            <person name="Serra M."/>
            <person name="Gomez A."/>
        </authorList>
    </citation>
    <scope>NUCLEOTIDE SEQUENCE [LARGE SCALE GENOMIC DNA]</scope>
    <source>
        <strain evidence="3">HYR1</strain>
    </source>
</reference>
<keyword evidence="4" id="KW-1185">Reference proteome</keyword>
<proteinExistence type="inferred from homology"/>
<protein>
    <submittedName>
        <fullName evidence="3">Serine threonine-phosphatase 4 regulatory subunit 2</fullName>
    </submittedName>
</protein>
<organism evidence="3 4">
    <name type="scientific">Brachionus plicatilis</name>
    <name type="common">Marine rotifer</name>
    <name type="synonym">Brachionus muelleri</name>
    <dbReference type="NCBI Taxonomy" id="10195"/>
    <lineage>
        <taxon>Eukaryota</taxon>
        <taxon>Metazoa</taxon>
        <taxon>Spiralia</taxon>
        <taxon>Gnathifera</taxon>
        <taxon>Rotifera</taxon>
        <taxon>Eurotatoria</taxon>
        <taxon>Monogononta</taxon>
        <taxon>Pseudotrocha</taxon>
        <taxon>Ploima</taxon>
        <taxon>Brachionidae</taxon>
        <taxon>Brachionus</taxon>
    </lineage>
</organism>
<comment type="caution">
    <text evidence="3">The sequence shown here is derived from an EMBL/GenBank/DDBJ whole genome shotgun (WGS) entry which is preliminary data.</text>
</comment>
<dbReference type="EMBL" id="REGN01007303">
    <property type="protein sequence ID" value="RNA06707.1"/>
    <property type="molecule type" value="Genomic_DNA"/>
</dbReference>
<accession>A0A3M7Q5L2</accession>
<dbReference type="InterPro" id="IPR015267">
    <property type="entry name" value="PPP4R2"/>
</dbReference>
<name>A0A3M7Q5L2_BRAPC</name>
<dbReference type="AlphaFoldDB" id="A0A3M7Q5L2"/>